<reference evidence="2 3" key="1">
    <citation type="submission" date="2020-08" db="EMBL/GenBank/DDBJ databases">
        <title>Genomic Encyclopedia of Archaeal and Bacterial Type Strains, Phase II (KMG-II): from individual species to whole genera.</title>
        <authorList>
            <person name="Goeker M."/>
        </authorList>
    </citation>
    <scope>NUCLEOTIDE SEQUENCE [LARGE SCALE GENOMIC DNA]</scope>
    <source>
        <strain evidence="2 3">DSM 43850</strain>
    </source>
</reference>
<dbReference type="Proteomes" id="UP000517916">
    <property type="component" value="Unassembled WGS sequence"/>
</dbReference>
<evidence type="ECO:0000259" key="1">
    <source>
        <dbReference type="Pfam" id="PF05685"/>
    </source>
</evidence>
<accession>A0ABR6BPT5</accession>
<dbReference type="GO" id="GO:0004519">
    <property type="term" value="F:endonuclease activity"/>
    <property type="evidence" value="ECO:0007669"/>
    <property type="project" value="UniProtKB-KW"/>
</dbReference>
<dbReference type="PANTHER" id="PTHR34107:SF2">
    <property type="entry name" value="SLL0888 PROTEIN"/>
    <property type="match status" value="1"/>
</dbReference>
<organism evidence="2 3">
    <name type="scientific">Kutzneria viridogrisea</name>
    <dbReference type="NCBI Taxonomy" id="47990"/>
    <lineage>
        <taxon>Bacteria</taxon>
        <taxon>Bacillati</taxon>
        <taxon>Actinomycetota</taxon>
        <taxon>Actinomycetes</taxon>
        <taxon>Pseudonocardiales</taxon>
        <taxon>Pseudonocardiaceae</taxon>
        <taxon>Kutzneria</taxon>
    </lineage>
</organism>
<proteinExistence type="predicted"/>
<sequence>MTAVPWPDHLLSLEEFTALPEDTSRRYEVLEGVLIVSPRPVGLHSRVAKQLALHLDEQLSPEWEAAIEMDLVLRPGFPLGVRVPDVVVTRSELIDQSAPRLYPEDVLIAVEVISPGSRMTDTVLKPVEYAEAGIPHYWVVDLEPPVSLTAYHLIEEFGAYQEAPAVTGEFLTSEPFSLRIDLDAVTSRRR</sequence>
<protein>
    <submittedName>
        <fullName evidence="2">Uma2 family endonuclease</fullName>
    </submittedName>
</protein>
<feature type="domain" description="Putative restriction endonuclease" evidence="1">
    <location>
        <begin position="13"/>
        <end position="175"/>
    </location>
</feature>
<comment type="caution">
    <text evidence="2">The sequence shown here is derived from an EMBL/GenBank/DDBJ whole genome shotgun (WGS) entry which is preliminary data.</text>
</comment>
<evidence type="ECO:0000313" key="2">
    <source>
        <dbReference type="EMBL" id="MBA8928641.1"/>
    </source>
</evidence>
<evidence type="ECO:0000313" key="3">
    <source>
        <dbReference type="Proteomes" id="UP000517916"/>
    </source>
</evidence>
<keyword evidence="2" id="KW-0540">Nuclease</keyword>
<keyword evidence="2" id="KW-0255">Endonuclease</keyword>
<keyword evidence="2" id="KW-0378">Hydrolase</keyword>
<dbReference type="Gene3D" id="3.90.1570.10">
    <property type="entry name" value="tt1808, chain A"/>
    <property type="match status" value="1"/>
</dbReference>
<dbReference type="InterPro" id="IPR012296">
    <property type="entry name" value="Nuclease_put_TT1808"/>
</dbReference>
<dbReference type="Pfam" id="PF05685">
    <property type="entry name" value="Uma2"/>
    <property type="match status" value="1"/>
</dbReference>
<dbReference type="InterPro" id="IPR008538">
    <property type="entry name" value="Uma2"/>
</dbReference>
<dbReference type="RefSeq" id="WP_025356295.1">
    <property type="nucleotide sequence ID" value="NZ_BAAABQ010000032.1"/>
</dbReference>
<dbReference type="PANTHER" id="PTHR34107">
    <property type="entry name" value="SLL0198 PROTEIN-RELATED"/>
    <property type="match status" value="1"/>
</dbReference>
<dbReference type="EMBL" id="JACJID010000004">
    <property type="protein sequence ID" value="MBA8928641.1"/>
    <property type="molecule type" value="Genomic_DNA"/>
</dbReference>
<name>A0ABR6BPT5_9PSEU</name>
<dbReference type="SUPFAM" id="SSF52980">
    <property type="entry name" value="Restriction endonuclease-like"/>
    <property type="match status" value="1"/>
</dbReference>
<dbReference type="InterPro" id="IPR011335">
    <property type="entry name" value="Restrct_endonuc-II-like"/>
</dbReference>
<dbReference type="CDD" id="cd06260">
    <property type="entry name" value="DUF820-like"/>
    <property type="match status" value="1"/>
</dbReference>
<keyword evidence="3" id="KW-1185">Reference proteome</keyword>
<gene>
    <name evidence="2" type="ORF">BC739_005858</name>
</gene>